<dbReference type="AlphaFoldDB" id="A0AAP0IPG7"/>
<protein>
    <submittedName>
        <fullName evidence="1">Uncharacterized protein</fullName>
    </submittedName>
</protein>
<proteinExistence type="predicted"/>
<gene>
    <name evidence="1" type="ORF">Scep_017123</name>
</gene>
<dbReference type="Proteomes" id="UP001419268">
    <property type="component" value="Unassembled WGS sequence"/>
</dbReference>
<organism evidence="1 2">
    <name type="scientific">Stephania cephalantha</name>
    <dbReference type="NCBI Taxonomy" id="152367"/>
    <lineage>
        <taxon>Eukaryota</taxon>
        <taxon>Viridiplantae</taxon>
        <taxon>Streptophyta</taxon>
        <taxon>Embryophyta</taxon>
        <taxon>Tracheophyta</taxon>
        <taxon>Spermatophyta</taxon>
        <taxon>Magnoliopsida</taxon>
        <taxon>Ranunculales</taxon>
        <taxon>Menispermaceae</taxon>
        <taxon>Menispermoideae</taxon>
        <taxon>Cissampelideae</taxon>
        <taxon>Stephania</taxon>
    </lineage>
</organism>
<name>A0AAP0IPG7_9MAGN</name>
<evidence type="ECO:0000313" key="2">
    <source>
        <dbReference type="Proteomes" id="UP001419268"/>
    </source>
</evidence>
<reference evidence="1 2" key="1">
    <citation type="submission" date="2024-01" db="EMBL/GenBank/DDBJ databases">
        <title>Genome assemblies of Stephania.</title>
        <authorList>
            <person name="Yang L."/>
        </authorList>
    </citation>
    <scope>NUCLEOTIDE SEQUENCE [LARGE SCALE GENOMIC DNA]</scope>
    <source>
        <strain evidence="1">JXDWG</strain>
        <tissue evidence="1">Leaf</tissue>
    </source>
</reference>
<accession>A0AAP0IPG7</accession>
<comment type="caution">
    <text evidence="1">The sequence shown here is derived from an EMBL/GenBank/DDBJ whole genome shotgun (WGS) entry which is preliminary data.</text>
</comment>
<evidence type="ECO:0000313" key="1">
    <source>
        <dbReference type="EMBL" id="KAK9119030.1"/>
    </source>
</evidence>
<keyword evidence="2" id="KW-1185">Reference proteome</keyword>
<dbReference type="EMBL" id="JBBNAG010000007">
    <property type="protein sequence ID" value="KAK9119030.1"/>
    <property type="molecule type" value="Genomic_DNA"/>
</dbReference>
<sequence length="51" mass="5865">MHGDTLSWFKWMSQNNQLGSWEVFVRAPFWAVVLQKSLGSTVRVEANKILA</sequence>